<keyword evidence="5" id="KW-0677">Repeat</keyword>
<dbReference type="GO" id="GO:0005576">
    <property type="term" value="C:extracellular region"/>
    <property type="evidence" value="ECO:0007669"/>
    <property type="project" value="UniProtKB-SubCell"/>
</dbReference>
<evidence type="ECO:0000313" key="9">
    <source>
        <dbReference type="EMBL" id="SLN56759.1"/>
    </source>
</evidence>
<sequence>MQITYFGDDQFFLSEAFSSADDRFEPEPISFGSTEIVLENSDTGAITTLTGSGFSLAGNGEPNGGVITSIEFFDTVDGPDDLVTVAVIDGITWTLVDFVEAFDDAIEDGDLDAVADLFSQDGPIVFDASAATLWLDMFDFTEAFRLVTEPVQVTGSRFDDYLVGTPQNDTFDPGENDGYDVLKGSEGSDTYDLGAGTPGSYYALEYNEIDGPITVSINTVLGTATITDGDFTDRILNIRTATFEDSGDGIEIAGTGRDDTFTIRQADRNWMALSGGDGDDTFNLQIEDGGTVRIYNSWDGGERAETGVTANLATGIVEDAFGGEDTINVSGDGRLEFGGTDFADEITGSARRESFISNGGNDTIDGGGGIDRIRYDRSRMEEMVIDLELGRAEGSRDGVAFVDTLRNIEEARGSRVNDTIRGSSDDDRLEGRQGDDVVSGRGGDDTIEGDAGNDTLNGNDGDDRLEGDLGDDLIDGGEGDDRVVVGATLENAEVTENADGSIVIASAAGTDTYVNIETFIFDDVRLDVDDLLEAGGSGGVPGDSVQGTDGDDTLTATVNDDTVTGGGGNDTIDGDFGDDGVFGQDGDDVLDGGRGNDNIAGSVGNDAITGGSGRDSIGGGEGNDSIAGETGDDTIGGGVGDDRIDGGAGDDVLAAGAGDDGIIGGAGNDTIGGSYGSDSVGGGSGDDSLGGGFGMDLVEGGDGNDSIGGGEGNDTVRGDDDDDFLAGGGRNDIVDGGEGNDTINGGSGNDTLTGGSGADQFNWISTDNIAGDVDVVTDFEDGVDTLLFAGVANAPGSGLAGRVETLSIDDTTFNGQAAAEIEYEGQTVVLLGVSADALGVDDFLFV</sequence>
<feature type="compositionally biased region" description="Polar residues" evidence="8">
    <location>
        <begin position="741"/>
        <end position="753"/>
    </location>
</feature>
<protein>
    <submittedName>
        <fullName evidence="9">Bifunctional hemolysin/adenylate cyclase</fullName>
    </submittedName>
</protein>
<comment type="subcellular location">
    <subcellularLocation>
        <location evidence="1">Membrane</location>
    </subcellularLocation>
    <subcellularLocation>
        <location evidence="2">Secreted</location>
    </subcellularLocation>
</comment>
<dbReference type="EMBL" id="FWFK01000005">
    <property type="protein sequence ID" value="SLN56759.1"/>
    <property type="molecule type" value="Genomic_DNA"/>
</dbReference>
<dbReference type="InterPro" id="IPR032710">
    <property type="entry name" value="NTF2-like_dom_sf"/>
</dbReference>
<name>A0A1X6ZNG9_9RHOB</name>
<keyword evidence="4" id="KW-0800">Toxin</keyword>
<dbReference type="PROSITE" id="PS00330">
    <property type="entry name" value="HEMOLYSIN_CALCIUM"/>
    <property type="match status" value="4"/>
</dbReference>
<dbReference type="PANTHER" id="PTHR38340">
    <property type="entry name" value="S-LAYER PROTEIN"/>
    <property type="match status" value="1"/>
</dbReference>
<dbReference type="Proteomes" id="UP000193570">
    <property type="component" value="Unassembled WGS sequence"/>
</dbReference>
<keyword evidence="10" id="KW-1185">Reference proteome</keyword>
<dbReference type="GO" id="GO:0016020">
    <property type="term" value="C:membrane"/>
    <property type="evidence" value="ECO:0007669"/>
    <property type="project" value="UniProtKB-SubCell"/>
</dbReference>
<keyword evidence="7" id="KW-0472">Membrane</keyword>
<dbReference type="GO" id="GO:0090729">
    <property type="term" value="F:toxin activity"/>
    <property type="evidence" value="ECO:0007669"/>
    <property type="project" value="UniProtKB-KW"/>
</dbReference>
<dbReference type="OrthoDB" id="7727094at2"/>
<dbReference type="PRINTS" id="PR00313">
    <property type="entry name" value="CABNDNGRPT"/>
</dbReference>
<dbReference type="InterPro" id="IPR003995">
    <property type="entry name" value="RTX_toxin_determinant-A"/>
</dbReference>
<feature type="region of interest" description="Disordered" evidence="8">
    <location>
        <begin position="416"/>
        <end position="477"/>
    </location>
</feature>
<evidence type="ECO:0000256" key="6">
    <source>
        <dbReference type="ARBA" id="ARBA00023026"/>
    </source>
</evidence>
<evidence type="ECO:0000313" key="10">
    <source>
        <dbReference type="Proteomes" id="UP000193570"/>
    </source>
</evidence>
<dbReference type="AlphaFoldDB" id="A0A1X6ZNG9"/>
<evidence type="ECO:0000256" key="8">
    <source>
        <dbReference type="SAM" id="MobiDB-lite"/>
    </source>
</evidence>
<dbReference type="InterPro" id="IPR018511">
    <property type="entry name" value="Hemolysin-typ_Ca-bd_CS"/>
</dbReference>
<feature type="compositionally biased region" description="Basic and acidic residues" evidence="8">
    <location>
        <begin position="423"/>
        <end position="435"/>
    </location>
</feature>
<evidence type="ECO:0000256" key="2">
    <source>
        <dbReference type="ARBA" id="ARBA00004613"/>
    </source>
</evidence>
<reference evidence="9 10" key="1">
    <citation type="submission" date="2017-03" db="EMBL/GenBank/DDBJ databases">
        <authorList>
            <person name="Afonso C.L."/>
            <person name="Miller P.J."/>
            <person name="Scott M.A."/>
            <person name="Spackman E."/>
            <person name="Goraichik I."/>
            <person name="Dimitrov K.M."/>
            <person name="Suarez D.L."/>
            <person name="Swayne D.E."/>
        </authorList>
    </citation>
    <scope>NUCLEOTIDE SEQUENCE [LARGE SCALE GENOMIC DNA]</scope>
    <source>
        <strain evidence="9 10">CECT 8625</strain>
    </source>
</reference>
<dbReference type="Pfam" id="PF00353">
    <property type="entry name" value="HemolysinCabind"/>
    <property type="match status" value="10"/>
</dbReference>
<dbReference type="PANTHER" id="PTHR38340:SF1">
    <property type="entry name" value="S-LAYER PROTEIN"/>
    <property type="match status" value="1"/>
</dbReference>
<evidence type="ECO:0000256" key="3">
    <source>
        <dbReference type="ARBA" id="ARBA00022525"/>
    </source>
</evidence>
<evidence type="ECO:0000256" key="4">
    <source>
        <dbReference type="ARBA" id="ARBA00022656"/>
    </source>
</evidence>
<feature type="compositionally biased region" description="Low complexity" evidence="8">
    <location>
        <begin position="449"/>
        <end position="459"/>
    </location>
</feature>
<organism evidence="9 10">
    <name type="scientific">Roseivivax jejudonensis</name>
    <dbReference type="NCBI Taxonomy" id="1529041"/>
    <lineage>
        <taxon>Bacteria</taxon>
        <taxon>Pseudomonadati</taxon>
        <taxon>Pseudomonadota</taxon>
        <taxon>Alphaproteobacteria</taxon>
        <taxon>Rhodobacterales</taxon>
        <taxon>Roseobacteraceae</taxon>
        <taxon>Roseivivax</taxon>
    </lineage>
</organism>
<dbReference type="RefSeq" id="WP_085792528.1">
    <property type="nucleotide sequence ID" value="NZ_FWFK01000005.1"/>
</dbReference>
<dbReference type="Gene3D" id="2.150.10.10">
    <property type="entry name" value="Serralysin-like metalloprotease, C-terminal"/>
    <property type="match status" value="4"/>
</dbReference>
<dbReference type="InterPro" id="IPR001343">
    <property type="entry name" value="Hemolysn_Ca-bd"/>
</dbReference>
<dbReference type="SUPFAM" id="SSF51120">
    <property type="entry name" value="beta-Roll"/>
    <property type="match status" value="4"/>
</dbReference>
<accession>A0A1X6ZNG9</accession>
<feature type="region of interest" description="Disordered" evidence="8">
    <location>
        <begin position="601"/>
        <end position="644"/>
    </location>
</feature>
<dbReference type="InterPro" id="IPR050557">
    <property type="entry name" value="RTX_toxin/Mannuronan_C5-epim"/>
</dbReference>
<evidence type="ECO:0000256" key="1">
    <source>
        <dbReference type="ARBA" id="ARBA00004370"/>
    </source>
</evidence>
<proteinExistence type="predicted"/>
<evidence type="ECO:0000256" key="5">
    <source>
        <dbReference type="ARBA" id="ARBA00022737"/>
    </source>
</evidence>
<dbReference type="InterPro" id="IPR011049">
    <property type="entry name" value="Serralysin-like_metalloprot_C"/>
</dbReference>
<feature type="region of interest" description="Disordered" evidence="8">
    <location>
        <begin position="677"/>
        <end position="754"/>
    </location>
</feature>
<feature type="compositionally biased region" description="Acidic residues" evidence="8">
    <location>
        <begin position="468"/>
        <end position="477"/>
    </location>
</feature>
<feature type="compositionally biased region" description="Gly residues" evidence="8">
    <location>
        <begin position="610"/>
        <end position="622"/>
    </location>
</feature>
<evidence type="ECO:0000256" key="7">
    <source>
        <dbReference type="ARBA" id="ARBA00023136"/>
    </source>
</evidence>
<dbReference type="SUPFAM" id="SSF54427">
    <property type="entry name" value="NTF2-like"/>
    <property type="match status" value="1"/>
</dbReference>
<feature type="compositionally biased region" description="Gly residues" evidence="8">
    <location>
        <begin position="677"/>
        <end position="712"/>
    </location>
</feature>
<dbReference type="PRINTS" id="PR01488">
    <property type="entry name" value="RTXTOXINA"/>
</dbReference>
<keyword evidence="6" id="KW-0843">Virulence</keyword>
<dbReference type="GO" id="GO:0005509">
    <property type="term" value="F:calcium ion binding"/>
    <property type="evidence" value="ECO:0007669"/>
    <property type="project" value="InterPro"/>
</dbReference>
<gene>
    <name evidence="9" type="primary">cya_14</name>
    <name evidence="9" type="ORF">ROJ8625_02834</name>
</gene>
<keyword evidence="3" id="KW-0964">Secreted</keyword>